<proteinExistence type="predicted"/>
<feature type="domain" description="AAA ATPase AAA+ lid" evidence="4">
    <location>
        <begin position="57"/>
        <end position="95"/>
    </location>
</feature>
<dbReference type="InterPro" id="IPR027417">
    <property type="entry name" value="P-loop_NTPase"/>
</dbReference>
<evidence type="ECO:0000259" key="4">
    <source>
        <dbReference type="Pfam" id="PF17862"/>
    </source>
</evidence>
<dbReference type="GO" id="GO:0016887">
    <property type="term" value="F:ATP hydrolysis activity"/>
    <property type="evidence" value="ECO:0007669"/>
    <property type="project" value="InterPro"/>
</dbReference>
<dbReference type="Proteomes" id="UP000485058">
    <property type="component" value="Unassembled WGS sequence"/>
</dbReference>
<dbReference type="InterPro" id="IPR041569">
    <property type="entry name" value="AAA_lid_3"/>
</dbReference>
<accession>A0A699ZSC5</accession>
<dbReference type="PANTHER" id="PTHR23077">
    <property type="entry name" value="AAA-FAMILY ATPASE"/>
    <property type="match status" value="1"/>
</dbReference>
<dbReference type="Pfam" id="PF17862">
    <property type="entry name" value="AAA_lid_3"/>
    <property type="match status" value="1"/>
</dbReference>
<gene>
    <name evidence="5" type="ORF">HaLaN_18573</name>
</gene>
<dbReference type="InterPro" id="IPR050168">
    <property type="entry name" value="AAA_ATPase_domain"/>
</dbReference>
<protein>
    <submittedName>
        <fullName evidence="5">AAA family ATPase</fullName>
    </submittedName>
</protein>
<keyword evidence="6" id="KW-1185">Reference proteome</keyword>
<comment type="caution">
    <text evidence="5">The sequence shown here is derived from an EMBL/GenBank/DDBJ whole genome shotgun (WGS) entry which is preliminary data.</text>
</comment>
<name>A0A699ZSC5_HAELA</name>
<dbReference type="EMBL" id="BLLF01001802">
    <property type="protein sequence ID" value="GFH21298.1"/>
    <property type="molecule type" value="Genomic_DNA"/>
</dbReference>
<dbReference type="Gene3D" id="3.40.50.300">
    <property type="entry name" value="P-loop containing nucleotide triphosphate hydrolases"/>
    <property type="match status" value="1"/>
</dbReference>
<evidence type="ECO:0000256" key="2">
    <source>
        <dbReference type="ARBA" id="ARBA00022840"/>
    </source>
</evidence>
<dbReference type="AlphaFoldDB" id="A0A699ZSC5"/>
<dbReference type="SUPFAM" id="SSF52540">
    <property type="entry name" value="P-loop containing nucleoside triphosphate hydrolases"/>
    <property type="match status" value="1"/>
</dbReference>
<evidence type="ECO:0000313" key="5">
    <source>
        <dbReference type="EMBL" id="GFH21298.1"/>
    </source>
</evidence>
<evidence type="ECO:0000259" key="3">
    <source>
        <dbReference type="Pfam" id="PF00004"/>
    </source>
</evidence>
<keyword evidence="2" id="KW-0067">ATP-binding</keyword>
<dbReference type="Pfam" id="PF00004">
    <property type="entry name" value="AAA"/>
    <property type="match status" value="1"/>
</dbReference>
<dbReference type="Gene3D" id="1.10.8.60">
    <property type="match status" value="1"/>
</dbReference>
<sequence length="106" mass="11034">CAGSGQVLGATNRPDCIDPALLRPGRFDQLLYVGPPDSSTREAILRVHLRNTPLAADVDLAQIGAAAVGYTGADLAAVAREAGLAALTENMDAQQHCPKRTVNAEI</sequence>
<dbReference type="PANTHER" id="PTHR23077:SF27">
    <property type="entry name" value="ATPASE FAMILY GENE 2 PROTEIN HOMOLOG A"/>
    <property type="match status" value="1"/>
</dbReference>
<feature type="domain" description="ATPase AAA-type core" evidence="3">
    <location>
        <begin position="7"/>
        <end position="34"/>
    </location>
</feature>
<evidence type="ECO:0000313" key="6">
    <source>
        <dbReference type="Proteomes" id="UP000485058"/>
    </source>
</evidence>
<dbReference type="InterPro" id="IPR003959">
    <property type="entry name" value="ATPase_AAA_core"/>
</dbReference>
<reference evidence="5 6" key="1">
    <citation type="submission" date="2020-02" db="EMBL/GenBank/DDBJ databases">
        <title>Draft genome sequence of Haematococcus lacustris strain NIES-144.</title>
        <authorList>
            <person name="Morimoto D."/>
            <person name="Nakagawa S."/>
            <person name="Yoshida T."/>
            <person name="Sawayama S."/>
        </authorList>
    </citation>
    <scope>NUCLEOTIDE SEQUENCE [LARGE SCALE GENOMIC DNA]</scope>
    <source>
        <strain evidence="5 6">NIES-144</strain>
    </source>
</reference>
<evidence type="ECO:0000256" key="1">
    <source>
        <dbReference type="ARBA" id="ARBA00022741"/>
    </source>
</evidence>
<dbReference type="GO" id="GO:0009507">
    <property type="term" value="C:chloroplast"/>
    <property type="evidence" value="ECO:0007669"/>
    <property type="project" value="TreeGrafter"/>
</dbReference>
<keyword evidence="1" id="KW-0547">Nucleotide-binding</keyword>
<organism evidence="5 6">
    <name type="scientific">Haematococcus lacustris</name>
    <name type="common">Green alga</name>
    <name type="synonym">Haematococcus pluvialis</name>
    <dbReference type="NCBI Taxonomy" id="44745"/>
    <lineage>
        <taxon>Eukaryota</taxon>
        <taxon>Viridiplantae</taxon>
        <taxon>Chlorophyta</taxon>
        <taxon>core chlorophytes</taxon>
        <taxon>Chlorophyceae</taxon>
        <taxon>CS clade</taxon>
        <taxon>Chlamydomonadales</taxon>
        <taxon>Haematococcaceae</taxon>
        <taxon>Haematococcus</taxon>
    </lineage>
</organism>
<feature type="non-terminal residue" evidence="5">
    <location>
        <position position="1"/>
    </location>
</feature>
<dbReference type="GO" id="GO:0005524">
    <property type="term" value="F:ATP binding"/>
    <property type="evidence" value="ECO:0007669"/>
    <property type="project" value="UniProtKB-KW"/>
</dbReference>